<name>A0ABQ6RB47_9STAP</name>
<dbReference type="EMBL" id="SCWC02000001">
    <property type="protein sequence ID" value="KAA1042445.1"/>
    <property type="molecule type" value="Genomic_DNA"/>
</dbReference>
<keyword evidence="4 7" id="KW-1133">Transmembrane helix</keyword>
<evidence type="ECO:0000256" key="1">
    <source>
        <dbReference type="ARBA" id="ARBA00004651"/>
    </source>
</evidence>
<evidence type="ECO:0000256" key="3">
    <source>
        <dbReference type="ARBA" id="ARBA00022692"/>
    </source>
</evidence>
<feature type="transmembrane region" description="Helical" evidence="7">
    <location>
        <begin position="140"/>
        <end position="158"/>
    </location>
</feature>
<dbReference type="RefSeq" id="WP_149457997.1">
    <property type="nucleotide sequence ID" value="NZ_SCWC02000001.1"/>
</dbReference>
<feature type="domain" description="Threonine/serine exporter-like N-terminal" evidence="8">
    <location>
        <begin position="11"/>
        <end position="248"/>
    </location>
</feature>
<evidence type="ECO:0000256" key="6">
    <source>
        <dbReference type="ARBA" id="ARBA00034125"/>
    </source>
</evidence>
<dbReference type="Proteomes" id="UP000295735">
    <property type="component" value="Unassembled WGS sequence"/>
</dbReference>
<evidence type="ECO:0000259" key="8">
    <source>
        <dbReference type="Pfam" id="PF06738"/>
    </source>
</evidence>
<keyword evidence="5 7" id="KW-0472">Membrane</keyword>
<feature type="transmembrane region" description="Helical" evidence="7">
    <location>
        <begin position="116"/>
        <end position="134"/>
    </location>
</feature>
<accession>A0ABQ6RB47</accession>
<sequence>MTSNDINKTIDVIMIAGKILLENGAETYRVEDTMTRIAAHYGLNNTHSFVVPTAIIFSLSDKSETRLMRIDTRTTDLEKIANTNEISRAIAADTMTLDMAKAALHELDQANLQYPLWLKVLSAGIVSFFFLFMFDGTAVDALPAFLAGSISFLIAEYIQLHTRIKFFSEFAAAIIIALIAQLFVLQLGGGSINKIIIAGVMPLVPGVLITNAIRDLMASHLQAGIVKGVEAGLTAFAIGAGVALCLTIF</sequence>
<evidence type="ECO:0000256" key="7">
    <source>
        <dbReference type="SAM" id="Phobius"/>
    </source>
</evidence>
<evidence type="ECO:0000256" key="2">
    <source>
        <dbReference type="ARBA" id="ARBA00022475"/>
    </source>
</evidence>
<feature type="transmembrane region" description="Helical" evidence="7">
    <location>
        <begin position="195"/>
        <end position="213"/>
    </location>
</feature>
<organism evidence="9 10">
    <name type="scientific">Macrococcus equipercicus</name>
    <dbReference type="NCBI Taxonomy" id="69967"/>
    <lineage>
        <taxon>Bacteria</taxon>
        <taxon>Bacillati</taxon>
        <taxon>Bacillota</taxon>
        <taxon>Bacilli</taxon>
        <taxon>Bacillales</taxon>
        <taxon>Staphylococcaceae</taxon>
        <taxon>Macrococcus</taxon>
    </lineage>
</organism>
<comment type="similarity">
    <text evidence="6">Belongs to the ThrE exporter (TC 2.A.79) family.</text>
</comment>
<evidence type="ECO:0000256" key="4">
    <source>
        <dbReference type="ARBA" id="ARBA00022989"/>
    </source>
</evidence>
<gene>
    <name evidence="9" type="ORF">ERX35_000765</name>
</gene>
<keyword evidence="10" id="KW-1185">Reference proteome</keyword>
<evidence type="ECO:0000256" key="5">
    <source>
        <dbReference type="ARBA" id="ARBA00023136"/>
    </source>
</evidence>
<protein>
    <submittedName>
        <fullName evidence="9">Threonine/serine exporter family protein</fullName>
    </submittedName>
</protein>
<keyword evidence="2" id="KW-1003">Cell membrane</keyword>
<comment type="subcellular location">
    <subcellularLocation>
        <location evidence="1">Cell membrane</location>
        <topology evidence="1">Multi-pass membrane protein</topology>
    </subcellularLocation>
</comment>
<proteinExistence type="inferred from homology"/>
<dbReference type="Pfam" id="PF06738">
    <property type="entry name" value="ThrE"/>
    <property type="match status" value="1"/>
</dbReference>
<dbReference type="InterPro" id="IPR050539">
    <property type="entry name" value="ThrE_Dicarb/AminoAcid_Exp"/>
</dbReference>
<reference evidence="9 10" key="1">
    <citation type="submission" date="2019-09" db="EMBL/GenBank/DDBJ databases">
        <authorList>
            <person name="Mazhar S."/>
            <person name="Altermann E."/>
            <person name="Hill C."/>
            <person name="Mcauliffe O."/>
        </authorList>
    </citation>
    <scope>NUCLEOTIDE SEQUENCE [LARGE SCALE GENOMIC DNA]</scope>
    <source>
        <strain evidence="9 10">ATCC 51831</strain>
    </source>
</reference>
<dbReference type="InterPro" id="IPR010619">
    <property type="entry name" value="ThrE-like_N"/>
</dbReference>
<evidence type="ECO:0000313" key="9">
    <source>
        <dbReference type="EMBL" id="KAA1042445.1"/>
    </source>
</evidence>
<dbReference type="PANTHER" id="PTHR34390:SF2">
    <property type="entry name" value="SUCCINATE TRANSPORTER SUBUNIT YJJP-RELATED"/>
    <property type="match status" value="1"/>
</dbReference>
<keyword evidence="3 7" id="KW-0812">Transmembrane</keyword>
<evidence type="ECO:0000313" key="10">
    <source>
        <dbReference type="Proteomes" id="UP000295735"/>
    </source>
</evidence>
<dbReference type="PANTHER" id="PTHR34390">
    <property type="entry name" value="UPF0442 PROTEIN YJJB-RELATED"/>
    <property type="match status" value="1"/>
</dbReference>
<feature type="transmembrane region" description="Helical" evidence="7">
    <location>
        <begin position="170"/>
        <end position="189"/>
    </location>
</feature>
<comment type="caution">
    <text evidence="9">The sequence shown here is derived from an EMBL/GenBank/DDBJ whole genome shotgun (WGS) entry which is preliminary data.</text>
</comment>